<dbReference type="KEGG" id="moc:BB934_06845"/>
<dbReference type="Pfam" id="PF12802">
    <property type="entry name" value="MarR_2"/>
    <property type="match status" value="1"/>
</dbReference>
<organism evidence="2">
    <name type="scientific">Microvirga ossetica</name>
    <dbReference type="NCBI Taxonomy" id="1882682"/>
    <lineage>
        <taxon>Bacteria</taxon>
        <taxon>Pseudomonadati</taxon>
        <taxon>Pseudomonadota</taxon>
        <taxon>Alphaproteobacteria</taxon>
        <taxon>Hyphomicrobiales</taxon>
        <taxon>Methylobacteriaceae</taxon>
        <taxon>Microvirga</taxon>
    </lineage>
</organism>
<dbReference type="RefSeq" id="WP_099508980.1">
    <property type="nucleotide sequence ID" value="NZ_CP016616.1"/>
</dbReference>
<protein>
    <recommendedName>
        <fullName evidence="1">HTH marR-type domain-containing protein</fullName>
    </recommendedName>
</protein>
<dbReference type="InterPro" id="IPR036390">
    <property type="entry name" value="WH_DNA-bd_sf"/>
</dbReference>
<dbReference type="GO" id="GO:0003700">
    <property type="term" value="F:DNA-binding transcription factor activity"/>
    <property type="evidence" value="ECO:0007669"/>
    <property type="project" value="InterPro"/>
</dbReference>
<dbReference type="InterPro" id="IPR036388">
    <property type="entry name" value="WH-like_DNA-bd_sf"/>
</dbReference>
<reference evidence="2" key="1">
    <citation type="submission" date="2016-07" db="EMBL/GenBank/DDBJ databases">
        <title>Microvirga ossetica sp. nov. a new species of rhizobia isolated from root nodules of the legume species Vicia alpestris Steven originated from North Ossetia region in the Caucasus.</title>
        <authorList>
            <person name="Safronova V.I."/>
            <person name="Kuznetsova I.G."/>
            <person name="Sazanova A.L."/>
            <person name="Belimov A."/>
            <person name="Andronov E."/>
            <person name="Osledkin Y.S."/>
            <person name="Onishchuk O.P."/>
            <person name="Kurchak O.N."/>
            <person name="Shaposhnikov A.I."/>
            <person name="Willems A."/>
            <person name="Tikhonovich I.A."/>
        </authorList>
    </citation>
    <scope>NUCLEOTIDE SEQUENCE [LARGE SCALE GENOMIC DNA]</scope>
    <source>
        <strain evidence="2">V5/3M</strain>
    </source>
</reference>
<dbReference type="PANTHER" id="PTHR33164:SF105">
    <property type="entry name" value="TRANSCRIPTIONAL REPRESSOR PROTEIN-RELATED"/>
    <property type="match status" value="1"/>
</dbReference>
<dbReference type="SUPFAM" id="SSF46785">
    <property type="entry name" value="Winged helix' DNA-binding domain"/>
    <property type="match status" value="1"/>
</dbReference>
<accession>A0A1B2EDI2</accession>
<gene>
    <name evidence="2" type="ORF">BB934_06845</name>
</gene>
<dbReference type="SMART" id="SM00347">
    <property type="entry name" value="HTH_MARR"/>
    <property type="match status" value="1"/>
</dbReference>
<evidence type="ECO:0000313" key="2">
    <source>
        <dbReference type="EMBL" id="ANY77989.1"/>
    </source>
</evidence>
<dbReference type="GO" id="GO:0006950">
    <property type="term" value="P:response to stress"/>
    <property type="evidence" value="ECO:0007669"/>
    <property type="project" value="TreeGrafter"/>
</dbReference>
<dbReference type="InterPro" id="IPR039422">
    <property type="entry name" value="MarR/SlyA-like"/>
</dbReference>
<proteinExistence type="predicted"/>
<sequence length="152" mass="16553">MTDLEAIGRTCFALHARMTARLLSRTYEAALRPLGLKLPQFGILGAIGHGATMGATASETVLAERLGLERTTLVRNLKILAQNGWIEPIAGNGRSQRHRLTPSGQAILEAAIPLWQQAQDRLEARLNGTDAEEARRAMRALRKATYPSSVKA</sequence>
<dbReference type="Gene3D" id="1.10.10.10">
    <property type="entry name" value="Winged helix-like DNA-binding domain superfamily/Winged helix DNA-binding domain"/>
    <property type="match status" value="1"/>
</dbReference>
<evidence type="ECO:0000259" key="1">
    <source>
        <dbReference type="PROSITE" id="PS50995"/>
    </source>
</evidence>
<feature type="domain" description="HTH marR-type" evidence="1">
    <location>
        <begin position="9"/>
        <end position="143"/>
    </location>
</feature>
<dbReference type="OrthoDB" id="2287011at2"/>
<dbReference type="PANTHER" id="PTHR33164">
    <property type="entry name" value="TRANSCRIPTIONAL REGULATOR, MARR FAMILY"/>
    <property type="match status" value="1"/>
</dbReference>
<name>A0A1B2EDI2_9HYPH</name>
<dbReference type="InterPro" id="IPR000835">
    <property type="entry name" value="HTH_MarR-typ"/>
</dbReference>
<dbReference type="AlphaFoldDB" id="A0A1B2EDI2"/>
<dbReference type="PROSITE" id="PS50995">
    <property type="entry name" value="HTH_MARR_2"/>
    <property type="match status" value="1"/>
</dbReference>
<dbReference type="EMBL" id="CP016616">
    <property type="protein sequence ID" value="ANY77989.1"/>
    <property type="molecule type" value="Genomic_DNA"/>
</dbReference>